<dbReference type="EMBL" id="JAGRQA020000001">
    <property type="protein sequence ID" value="MGC5594440.1"/>
    <property type="molecule type" value="Genomic_DNA"/>
</dbReference>
<comment type="caution">
    <text evidence="1">The sequence shown here is derived from an EMBL/GenBank/DDBJ whole genome shotgun (WGS) entry which is preliminary data.</text>
</comment>
<name>A0ACC7PRD8_KLEPN</name>
<reference evidence="1" key="1">
    <citation type="journal article" date="2025" name="Microbiol. Spectr.">
        <title>Antimicrobial resistance and phylogenetic lineages of KPC-2-producing blood-borne Klebsiella pneumoniae subsp. pneumoniae from Kolkata, India during 2015-2024: Emergence of Klebsiella pneumoniae subsp. pneumoniae with blaKPC-2, blaNDM, and blaOXA-48-like triple carbapenemases.</title>
        <authorList>
            <person name="Halder G."/>
            <person name="Chaudhuri B.N."/>
            <person name="Veeraraghavan B."/>
            <person name="Denny P."/>
            <person name="Dutta P."/>
            <person name="Chakraborty M."/>
            <person name="Khan U.R."/>
            <person name="Ganguly S.S."/>
            <person name="Mandal S."/>
            <person name="Upadhyaya Y.P."/>
            <person name="Biswas B."/>
            <person name="Chakraborty A."/>
            <person name="Maiti S."/>
            <person name="Mondal H."/>
            <person name="Pal S."/>
            <person name="Dutta S."/>
        </authorList>
    </citation>
    <scope>NUCLEOTIDE SEQUENCE</scope>
    <source>
        <strain evidence="1">APCR228</strain>
    </source>
</reference>
<protein>
    <submittedName>
        <fullName evidence="1">Uncharacterized protein</fullName>
    </submittedName>
</protein>
<organism evidence="1 2">
    <name type="scientific">Klebsiella pneumoniae subsp. pneumoniae</name>
    <dbReference type="NCBI Taxonomy" id="72407"/>
    <lineage>
        <taxon>Bacteria</taxon>
        <taxon>Pseudomonadati</taxon>
        <taxon>Pseudomonadota</taxon>
        <taxon>Gammaproteobacteria</taxon>
        <taxon>Enterobacterales</taxon>
        <taxon>Enterobacteriaceae</taxon>
        <taxon>Klebsiella/Raoultella group</taxon>
        <taxon>Klebsiella</taxon>
        <taxon>Klebsiella pneumoniae complex</taxon>
    </lineage>
</organism>
<dbReference type="Proteomes" id="UP001445303">
    <property type="component" value="Unassembled WGS sequence"/>
</dbReference>
<proteinExistence type="predicted"/>
<sequence>MSDSLKGNIWAERNLPALEYCNIRRAADLLNCTVSDILHWAEIEAINLCLKIDWMPSAIDFNIGMEQAEPWFEQQINSKVTLNPRAVLSKKSCFYLGVNTVNPLEADIKYNFNGQEIGFNIKKNEKGQICGHAEGFWNFFVFGYNEMVYHELNSCGSITFDFLDLRIVAADRTDEPEIYLTPCSFVEDDLFYCDSEDKSGYEKIKLPSLITITLEDLFITRSQLEYLYSRRGEVLASLVTGDIQRNHRDGDINKAETKRRAPKKDALMTALMNRIGVDSERPLKSLLELVGMNEQKLKSYSESQLHRALSKELEANMPDIDPKTLARWLKDEGAR</sequence>
<reference evidence="1" key="2">
    <citation type="submission" date="2025-04" db="EMBL/GenBank/DDBJ databases">
        <authorList>
            <person name="Halder G."/>
            <person name="Ray Khan U."/>
            <person name="Dutta S."/>
        </authorList>
    </citation>
    <scope>NUCLEOTIDE SEQUENCE</scope>
    <source>
        <strain evidence="1">APCR228</strain>
    </source>
</reference>
<accession>A0ACC7PRD8</accession>
<evidence type="ECO:0000313" key="2">
    <source>
        <dbReference type="Proteomes" id="UP001445303"/>
    </source>
</evidence>
<gene>
    <name evidence="1" type="ORF">KCQ67_000370</name>
</gene>
<evidence type="ECO:0000313" key="1">
    <source>
        <dbReference type="EMBL" id="MGC5594440.1"/>
    </source>
</evidence>